<evidence type="ECO:0000256" key="1">
    <source>
        <dbReference type="SAM" id="Phobius"/>
    </source>
</evidence>
<proteinExistence type="predicted"/>
<reference evidence="2 3" key="1">
    <citation type="submission" date="2024-04" db="EMBL/GenBank/DDBJ databases">
        <authorList>
            <person name="Fracassetti M."/>
        </authorList>
    </citation>
    <scope>NUCLEOTIDE SEQUENCE [LARGE SCALE GENOMIC DNA]</scope>
</reference>
<name>A0AAV2E5L3_9ROSI</name>
<feature type="transmembrane region" description="Helical" evidence="1">
    <location>
        <begin position="31"/>
        <end position="52"/>
    </location>
</feature>
<evidence type="ECO:0000313" key="3">
    <source>
        <dbReference type="Proteomes" id="UP001497516"/>
    </source>
</evidence>
<dbReference type="EMBL" id="OZ034817">
    <property type="protein sequence ID" value="CAL1381122.1"/>
    <property type="molecule type" value="Genomic_DNA"/>
</dbReference>
<accession>A0AAV2E5L3</accession>
<gene>
    <name evidence="2" type="ORF">LTRI10_LOCUS22524</name>
</gene>
<evidence type="ECO:0000313" key="2">
    <source>
        <dbReference type="EMBL" id="CAL1381122.1"/>
    </source>
</evidence>
<dbReference type="AlphaFoldDB" id="A0AAV2E5L3"/>
<sequence>MTGVSYSVAGQHLATYGDLRKDRKYPLNRNAAFGLLLFIALAVILVPGAVNWSKEGHMITCRIAQRRRYTGCGDGALLKLVVINSQVMGPQSKESSSKEKVEAMEINISTSQLDFCFFTCPAACSKAGKGSLERHVAHTIWKGQLGCSLRTKIERSEPRGHYGLWREAG</sequence>
<dbReference type="Proteomes" id="UP001497516">
    <property type="component" value="Chromosome 4"/>
</dbReference>
<organism evidence="2 3">
    <name type="scientific">Linum trigynum</name>
    <dbReference type="NCBI Taxonomy" id="586398"/>
    <lineage>
        <taxon>Eukaryota</taxon>
        <taxon>Viridiplantae</taxon>
        <taxon>Streptophyta</taxon>
        <taxon>Embryophyta</taxon>
        <taxon>Tracheophyta</taxon>
        <taxon>Spermatophyta</taxon>
        <taxon>Magnoliopsida</taxon>
        <taxon>eudicotyledons</taxon>
        <taxon>Gunneridae</taxon>
        <taxon>Pentapetalae</taxon>
        <taxon>rosids</taxon>
        <taxon>fabids</taxon>
        <taxon>Malpighiales</taxon>
        <taxon>Linaceae</taxon>
        <taxon>Linum</taxon>
    </lineage>
</organism>
<protein>
    <submittedName>
        <fullName evidence="2">Uncharacterized protein</fullName>
    </submittedName>
</protein>
<keyword evidence="1" id="KW-0472">Membrane</keyword>
<keyword evidence="1" id="KW-0812">Transmembrane</keyword>
<keyword evidence="3" id="KW-1185">Reference proteome</keyword>
<keyword evidence="1" id="KW-1133">Transmembrane helix</keyword>